<dbReference type="EMBL" id="HG682467">
    <property type="protein sequence ID" value="CDJ30362.1"/>
    <property type="molecule type" value="Genomic_DNA"/>
</dbReference>
<organism evidence="4 5">
    <name type="scientific">Eimeria mitis</name>
    <dbReference type="NCBI Taxonomy" id="44415"/>
    <lineage>
        <taxon>Eukaryota</taxon>
        <taxon>Sar</taxon>
        <taxon>Alveolata</taxon>
        <taxon>Apicomplexa</taxon>
        <taxon>Conoidasida</taxon>
        <taxon>Coccidia</taxon>
        <taxon>Eucoccidiorida</taxon>
        <taxon>Eimeriorina</taxon>
        <taxon>Eimeriidae</taxon>
        <taxon>Eimeria</taxon>
    </lineage>
</organism>
<feature type="region of interest" description="Disordered" evidence="1">
    <location>
        <begin position="451"/>
        <end position="476"/>
    </location>
</feature>
<accession>U6K252</accession>
<dbReference type="GeneID" id="25377719"/>
<dbReference type="SUPFAM" id="SSF51695">
    <property type="entry name" value="PLC-like phosphodiesterases"/>
    <property type="match status" value="1"/>
</dbReference>
<gene>
    <name evidence="4" type="ORF">EMH_0028690</name>
</gene>
<dbReference type="AlphaFoldDB" id="U6K252"/>
<evidence type="ECO:0000313" key="5">
    <source>
        <dbReference type="Proteomes" id="UP000030744"/>
    </source>
</evidence>
<sequence length="782" mass="85983">MSILPVQGEVGAGVASYLLQLCLVLTLLPAAFTAEGSSTPSPPDTEGDETQQLQSKPRVPHSNTFQVVEDIEGMDGELSAEWLSMHAHLPLLKLALPATYMSTLTDVNAPKYVGKVEAQDLGVVDQLIDGIRLLDVRLWRDETATDPTEAWFTEVPWRLFEDGELLRGVENGKSPASFAQSELEALEVHSRTGLVEGLFKPVLQFLRKSPSEVVVVVFSAVNGNTHTQRNMIAKGSELAESLAHADEQLRTFLQSGQPYSDNAHEAKSPVSTESPAVVRVGVHSAYKSPWLDSFVKKGVSFSHFAEITDLIDTHWGPLLPHHFDMFVDANNENKSMRDSVTDAESFREWQRSQGASLLGRPISELLDAKVRLILLLDDPLLAWFITTRSRSQVVALVKADHIYDVSYMSESHFAPCASPHTARTGGSLKSRDSSWPSCRSWCASVGSKECTSWSWRPSDTDQRAQPARSRREGDLSSIWEERADEEMGKCELYTRAPVELSFEAITQGMDCPNDDLMTSDLPWDNMAVMGDLLLSVLPVVKISANSRRRNMRGMGTVSFGFDSRVSMLTTGSASGHEEKYGISQKLIRILFAPPTPQVRIEASQRAAYSSRGDAARRFNASLADFVLALLLRYHILERNHVPSRPVNVIQIAKYRRIRSRLEPFASASFFQHMTILNPSAAINPHLLAFPEDTYGVSLKDSRVATTIQSFPPPHGGASVTMWLCFIGIVTAISLCVFISTLWCTCHPSGFLRKVCHRRGAGPSVASGGVVSLSNVSSSGTAA</sequence>
<feature type="compositionally biased region" description="Polar residues" evidence="1">
    <location>
        <begin position="50"/>
        <end position="59"/>
    </location>
</feature>
<dbReference type="RefSeq" id="XP_013352929.1">
    <property type="nucleotide sequence ID" value="XM_013497475.1"/>
</dbReference>
<evidence type="ECO:0000256" key="3">
    <source>
        <dbReference type="SAM" id="SignalP"/>
    </source>
</evidence>
<dbReference type="Proteomes" id="UP000030744">
    <property type="component" value="Unassembled WGS sequence"/>
</dbReference>
<evidence type="ECO:0000256" key="1">
    <source>
        <dbReference type="SAM" id="MobiDB-lite"/>
    </source>
</evidence>
<keyword evidence="5" id="KW-1185">Reference proteome</keyword>
<dbReference type="OrthoDB" id="329684at2759"/>
<keyword evidence="2" id="KW-1133">Transmembrane helix</keyword>
<reference evidence="4" key="1">
    <citation type="submission" date="2013-10" db="EMBL/GenBank/DDBJ databases">
        <title>Genomic analysis of the causative agents of coccidiosis in chickens.</title>
        <authorList>
            <person name="Reid A.J."/>
            <person name="Blake D."/>
            <person name="Billington K."/>
            <person name="Browne H."/>
            <person name="Dunn M."/>
            <person name="Hung S."/>
            <person name="Kawahara F."/>
            <person name="Miranda-Saavedra D."/>
            <person name="Mourier T."/>
            <person name="Nagra H."/>
            <person name="Otto T.D."/>
            <person name="Rawlings N."/>
            <person name="Sanchez A."/>
            <person name="Sanders M."/>
            <person name="Subramaniam C."/>
            <person name="Tay Y."/>
            <person name="Dear P."/>
            <person name="Doerig C."/>
            <person name="Gruber A."/>
            <person name="Parkinson J."/>
            <person name="Shirley M."/>
            <person name="Wan K.L."/>
            <person name="Berriman M."/>
            <person name="Tomley F."/>
            <person name="Pain A."/>
        </authorList>
    </citation>
    <scope>NUCLEOTIDE SEQUENCE [LARGE SCALE GENOMIC DNA]</scope>
    <source>
        <strain evidence="4">Houghton</strain>
    </source>
</reference>
<dbReference type="Gene3D" id="3.20.20.190">
    <property type="entry name" value="Phosphatidylinositol (PI) phosphodiesterase"/>
    <property type="match status" value="1"/>
</dbReference>
<feature type="chain" id="PRO_5004672863" evidence="3">
    <location>
        <begin position="34"/>
        <end position="782"/>
    </location>
</feature>
<dbReference type="GO" id="GO:0006629">
    <property type="term" value="P:lipid metabolic process"/>
    <property type="evidence" value="ECO:0007669"/>
    <property type="project" value="InterPro"/>
</dbReference>
<name>U6K252_9EIME</name>
<feature type="signal peptide" evidence="3">
    <location>
        <begin position="1"/>
        <end position="33"/>
    </location>
</feature>
<reference evidence="4" key="2">
    <citation type="submission" date="2013-10" db="EMBL/GenBank/DDBJ databases">
        <authorList>
            <person name="Aslett M."/>
        </authorList>
    </citation>
    <scope>NUCLEOTIDE SEQUENCE [LARGE SCALE GENOMIC DNA]</scope>
    <source>
        <strain evidence="4">Houghton</strain>
    </source>
</reference>
<dbReference type="GO" id="GO:0008081">
    <property type="term" value="F:phosphoric diester hydrolase activity"/>
    <property type="evidence" value="ECO:0007669"/>
    <property type="project" value="InterPro"/>
</dbReference>
<proteinExistence type="predicted"/>
<evidence type="ECO:0000313" key="4">
    <source>
        <dbReference type="EMBL" id="CDJ30362.1"/>
    </source>
</evidence>
<feature type="transmembrane region" description="Helical" evidence="2">
    <location>
        <begin position="719"/>
        <end position="743"/>
    </location>
</feature>
<evidence type="ECO:0000256" key="2">
    <source>
        <dbReference type="SAM" id="Phobius"/>
    </source>
</evidence>
<protein>
    <submittedName>
        <fullName evidence="4">Uncharacterized protein</fullName>
    </submittedName>
</protein>
<keyword evidence="3" id="KW-0732">Signal</keyword>
<dbReference type="InterPro" id="IPR017946">
    <property type="entry name" value="PLC-like_Pdiesterase_TIM-brl"/>
</dbReference>
<dbReference type="VEuPathDB" id="ToxoDB:EMH_0028690"/>
<feature type="region of interest" description="Disordered" evidence="1">
    <location>
        <begin position="34"/>
        <end position="59"/>
    </location>
</feature>
<keyword evidence="2" id="KW-0812">Transmembrane</keyword>
<keyword evidence="2" id="KW-0472">Membrane</keyword>